<evidence type="ECO:0000256" key="5">
    <source>
        <dbReference type="ARBA" id="ARBA00004496"/>
    </source>
</evidence>
<feature type="binding site" evidence="15">
    <location>
        <position position="452"/>
    </location>
    <ligand>
        <name>substrate</name>
    </ligand>
</feature>
<feature type="binding site" evidence="15">
    <location>
        <position position="358"/>
    </location>
    <ligand>
        <name>a divalent metal cation</name>
        <dbReference type="ChEBI" id="CHEBI:60240"/>
    </ligand>
</feature>
<dbReference type="RefSeq" id="XP_026298038.1">
    <property type="nucleotide sequence ID" value="XM_026442253.1"/>
</dbReference>
<evidence type="ECO:0000256" key="13">
    <source>
        <dbReference type="ARBA" id="ARBA00032464"/>
    </source>
</evidence>
<keyword evidence="15" id="KW-0862">Zinc</keyword>
<keyword evidence="19" id="KW-1185">Reference proteome</keyword>
<dbReference type="EnsemblMetazoa" id="XM_026442253">
    <property type="protein sequence ID" value="XP_026298038"/>
    <property type="gene ID" value="LOC413627"/>
</dbReference>
<feature type="chain" id="PRO_5044660478" description="Regucalcin" evidence="16">
    <location>
        <begin position="21"/>
        <end position="654"/>
    </location>
</feature>
<evidence type="ECO:0000313" key="20">
    <source>
        <dbReference type="RefSeq" id="XP_026298038.1"/>
    </source>
</evidence>
<dbReference type="PANTHER" id="PTHR10907:SF66">
    <property type="entry name" value="MIP34848P1-RELATED"/>
    <property type="match status" value="1"/>
</dbReference>
<feature type="domain" description="SMP-30/Gluconolactonase/LRE-like region" evidence="17">
    <location>
        <begin position="45"/>
        <end position="301"/>
    </location>
</feature>
<reference evidence="20" key="2">
    <citation type="submission" date="2025-04" db="UniProtKB">
        <authorList>
            <consortium name="RefSeq"/>
        </authorList>
    </citation>
    <scope>IDENTIFICATION</scope>
    <source>
        <strain evidence="20">DH4</strain>
        <tissue evidence="20">Whole body</tissue>
    </source>
</reference>
<proteinExistence type="inferred from homology"/>
<feature type="binding site" evidence="15">
    <location>
        <position position="554"/>
    </location>
    <ligand>
        <name>a divalent metal cation</name>
        <dbReference type="ChEBI" id="CHEBI:60240"/>
    </ligand>
</feature>
<dbReference type="Pfam" id="PF08450">
    <property type="entry name" value="SGL"/>
    <property type="match status" value="2"/>
</dbReference>
<evidence type="ECO:0000256" key="11">
    <source>
        <dbReference type="ARBA" id="ARBA00022801"/>
    </source>
</evidence>
<evidence type="ECO:0000256" key="16">
    <source>
        <dbReference type="SAM" id="SignalP"/>
    </source>
</evidence>
<organism evidence="18">
    <name type="scientific">Apis mellifera</name>
    <name type="common">Honeybee</name>
    <dbReference type="NCBI Taxonomy" id="7460"/>
    <lineage>
        <taxon>Eukaryota</taxon>
        <taxon>Metazoa</taxon>
        <taxon>Ecdysozoa</taxon>
        <taxon>Arthropoda</taxon>
        <taxon>Hexapoda</taxon>
        <taxon>Insecta</taxon>
        <taxon>Pterygota</taxon>
        <taxon>Neoptera</taxon>
        <taxon>Endopterygota</taxon>
        <taxon>Hymenoptera</taxon>
        <taxon>Apocrita</taxon>
        <taxon>Aculeata</taxon>
        <taxon>Apoidea</taxon>
        <taxon>Anthophila</taxon>
        <taxon>Apidae</taxon>
        <taxon>Apis</taxon>
    </lineage>
</organism>
<name>A0A7M7MM52_APIME</name>
<comment type="cofactor">
    <cofactor evidence="2">
        <name>Ca(2+)</name>
        <dbReference type="ChEBI" id="CHEBI:29108"/>
    </cofactor>
</comment>
<accession>A0A7M7MM52</accession>
<gene>
    <name evidence="20" type="primary">LOC413627</name>
</gene>
<evidence type="ECO:0000256" key="12">
    <source>
        <dbReference type="ARBA" id="ARBA00022837"/>
    </source>
</evidence>
<dbReference type="InterPro" id="IPR005511">
    <property type="entry name" value="SMP-30"/>
</dbReference>
<comment type="subcellular location">
    <subcellularLocation>
        <location evidence="5">Cytoplasm</location>
    </subcellularLocation>
</comment>
<evidence type="ECO:0000256" key="7">
    <source>
        <dbReference type="ARBA" id="ARBA00013227"/>
    </source>
</evidence>
<sequence length="654" mass="72229">MQNICIILFLGLYFDFFVHGIEVDINLKHNSDLVIEPIIGRFDHSEGPHWDSHIQKLYFVDIEAQKIYRFDPVTKDLSCIFIENGPIGFVIPVEGEPHKFVAGCGTDFILVTWDEHRNATKSIPQVLSIVDNDRNGTRWNDGKADSLGRFWGGTIGPEINDVVIPNQASLYRIDSDLKPKKELSPVTNSNGLAWNLQDNTFYYIDTPTLQVAAFDFEPINGTISNKRIAFDLQKNNISGIPDGMTIDKNGNLWIALYGGGGVINVNPYTGEIIRLIELPVTKVTSCTFGGPLLDTLFVTTSSRDLTKKELTEKPYSGYVFAIKGLGVYGLVANSFKIIIKKMSEITLEPLVGPYDLGEGPHWDPISQKLYYVDIYAQKVFRFDPASGIVTSVFIENGPVGFVVPLEGCTDKFVAGCGIDFVLFSWNSEKSLENCTAQVLVSADSDRIETRLNDGKVDSSGRLWAGTMGHEKNGIFPPNIGSLYSIGNDFMLKKQISPVSISNGLAWNPNNDIFYYIDSLSYQIVAYNYNSQTGIISNKKIVFDFLKNNIPGLPDGMTIDTNGNLWVAVYGGGGILNINPKTGELLRFVKINNAKNITSVAFGGPNLDILYVTSARTGLNENQLKEQLHAGYLFAIKGLGVCGFPANSFKLPKIN</sequence>
<evidence type="ECO:0000256" key="1">
    <source>
        <dbReference type="ARBA" id="ARBA00001589"/>
    </source>
</evidence>
<dbReference type="FunFam" id="2.120.10.30:FF:000027">
    <property type="entry name" value="Regucalcin homologue"/>
    <property type="match status" value="2"/>
</dbReference>
<dbReference type="GeneID" id="413627"/>
<dbReference type="GO" id="GO:0019853">
    <property type="term" value="P:L-ascorbic acid biosynthetic process"/>
    <property type="evidence" value="ECO:0007669"/>
    <property type="project" value="TreeGrafter"/>
</dbReference>
<dbReference type="Gene3D" id="2.120.10.30">
    <property type="entry name" value="TolB, C-terminal domain"/>
    <property type="match status" value="2"/>
</dbReference>
<comment type="cofactor">
    <cofactor evidence="3">
        <name>Mn(2+)</name>
        <dbReference type="ChEBI" id="CHEBI:29035"/>
    </cofactor>
</comment>
<feature type="signal peptide" evidence="16">
    <location>
        <begin position="1"/>
        <end position="20"/>
    </location>
</feature>
<evidence type="ECO:0000256" key="8">
    <source>
        <dbReference type="ARBA" id="ARBA00016808"/>
    </source>
</evidence>
<comment type="similarity">
    <text evidence="6">Belongs to the SMP-30/CGR1 family.</text>
</comment>
<dbReference type="InterPro" id="IPR011042">
    <property type="entry name" value="6-blade_b-propeller_TolB-like"/>
</dbReference>
<evidence type="ECO:0000256" key="14">
    <source>
        <dbReference type="PIRSR" id="PIRSR605511-1"/>
    </source>
</evidence>
<evidence type="ECO:0000256" key="9">
    <source>
        <dbReference type="ARBA" id="ARBA00022490"/>
    </source>
</evidence>
<reference evidence="18" key="1">
    <citation type="submission" date="2021-01" db="UniProtKB">
        <authorList>
            <consortium name="EnsemblMetazoa"/>
        </authorList>
    </citation>
    <scope>IDENTIFICATION</scope>
    <source>
        <strain evidence="18">DH4</strain>
    </source>
</reference>
<evidence type="ECO:0000259" key="17">
    <source>
        <dbReference type="Pfam" id="PF08450"/>
    </source>
</evidence>
<keyword evidence="10 15" id="KW-0479">Metal-binding</keyword>
<dbReference type="KEGG" id="ame:413627"/>
<keyword evidence="9" id="KW-0963">Cytoplasm</keyword>
<dbReference type="OrthoDB" id="423498at2759"/>
<comment type="cofactor">
    <cofactor evidence="4">
        <name>Mg(2+)</name>
        <dbReference type="ChEBI" id="CHEBI:18420"/>
    </cofactor>
</comment>
<evidence type="ECO:0000256" key="2">
    <source>
        <dbReference type="ARBA" id="ARBA00001913"/>
    </source>
</evidence>
<evidence type="ECO:0000256" key="3">
    <source>
        <dbReference type="ARBA" id="ARBA00001936"/>
    </source>
</evidence>
<feature type="active site" description="Proton donor/acceptor" evidence="14">
    <location>
        <position position="554"/>
    </location>
</feature>
<dbReference type="SUPFAM" id="SSF63829">
    <property type="entry name" value="Calcium-dependent phosphotriesterase"/>
    <property type="match status" value="2"/>
</dbReference>
<accession>A0A8B8H361</accession>
<feature type="binding site" evidence="15">
    <location>
        <position position="470"/>
    </location>
    <ligand>
        <name>substrate</name>
    </ligand>
</feature>
<feature type="binding site" evidence="15">
    <location>
        <position position="502"/>
    </location>
    <ligand>
        <name>a divalent metal cation</name>
        <dbReference type="ChEBI" id="CHEBI:60240"/>
    </ligand>
</feature>
<dbReference type="GO" id="GO:0005737">
    <property type="term" value="C:cytoplasm"/>
    <property type="evidence" value="ECO:0007669"/>
    <property type="project" value="UniProtKB-SubCell"/>
</dbReference>
<dbReference type="AlphaFoldDB" id="A0A7M7MM52"/>
<keyword evidence="12" id="KW-0106">Calcium</keyword>
<comment type="catalytic activity">
    <reaction evidence="1">
        <text>D-glucono-1,5-lactone + H2O = D-gluconate + H(+)</text>
        <dbReference type="Rhea" id="RHEA:10440"/>
        <dbReference type="ChEBI" id="CHEBI:15377"/>
        <dbReference type="ChEBI" id="CHEBI:15378"/>
        <dbReference type="ChEBI" id="CHEBI:16217"/>
        <dbReference type="ChEBI" id="CHEBI:18391"/>
        <dbReference type="EC" id="3.1.1.17"/>
    </reaction>
</comment>
<evidence type="ECO:0000256" key="6">
    <source>
        <dbReference type="ARBA" id="ARBA00008853"/>
    </source>
</evidence>
<dbReference type="PRINTS" id="PR01790">
    <property type="entry name" value="SMP30FAMILY"/>
</dbReference>
<evidence type="ECO:0000313" key="19">
    <source>
        <dbReference type="Proteomes" id="UP000005203"/>
    </source>
</evidence>
<dbReference type="PANTHER" id="PTHR10907">
    <property type="entry name" value="REGUCALCIN"/>
    <property type="match status" value="1"/>
</dbReference>
<protein>
    <recommendedName>
        <fullName evidence="8">Regucalcin</fullName>
        <ecNumber evidence="7">3.1.1.17</ecNumber>
    </recommendedName>
    <alternativeName>
        <fullName evidence="13">Gluconolactonase</fullName>
    </alternativeName>
</protein>
<feature type="domain" description="SMP-30/Gluconolactonase/LRE-like region" evidence="17">
    <location>
        <begin position="356"/>
        <end position="615"/>
    </location>
</feature>
<dbReference type="Proteomes" id="UP000005203">
    <property type="component" value="Linkage group LG8"/>
</dbReference>
<keyword evidence="16" id="KW-0732">Signal</keyword>
<evidence type="ECO:0000256" key="4">
    <source>
        <dbReference type="ARBA" id="ARBA00001946"/>
    </source>
</evidence>
<dbReference type="InterPro" id="IPR013658">
    <property type="entry name" value="SGL"/>
</dbReference>
<evidence type="ECO:0000313" key="18">
    <source>
        <dbReference type="EnsemblMetazoa" id="XP_026298038"/>
    </source>
</evidence>
<dbReference type="GO" id="GO:0004341">
    <property type="term" value="F:gluconolactonase activity"/>
    <property type="evidence" value="ECO:0007669"/>
    <property type="project" value="UniProtKB-EC"/>
</dbReference>
<comment type="cofactor">
    <cofactor evidence="15">
        <name>Zn(2+)</name>
        <dbReference type="ChEBI" id="CHEBI:29105"/>
    </cofactor>
    <text evidence="15">Binds 1 divalent metal cation per subunit.</text>
</comment>
<evidence type="ECO:0000256" key="15">
    <source>
        <dbReference type="PIRSR" id="PIRSR605511-2"/>
    </source>
</evidence>
<dbReference type="GO" id="GO:0005509">
    <property type="term" value="F:calcium ion binding"/>
    <property type="evidence" value="ECO:0007669"/>
    <property type="project" value="TreeGrafter"/>
</dbReference>
<feature type="binding site" evidence="15">
    <location>
        <position position="450"/>
    </location>
    <ligand>
        <name>substrate</name>
    </ligand>
</feature>
<keyword evidence="11" id="KW-0378">Hydrolase</keyword>
<evidence type="ECO:0000256" key="10">
    <source>
        <dbReference type="ARBA" id="ARBA00022723"/>
    </source>
</evidence>
<dbReference type="EC" id="3.1.1.17" evidence="7"/>